<evidence type="ECO:0000313" key="2">
    <source>
        <dbReference type="Proteomes" id="UP000218334"/>
    </source>
</evidence>
<accession>A0A2H3AIR2</accession>
<dbReference type="EMBL" id="KZ293522">
    <property type="protein sequence ID" value="PBK58805.1"/>
    <property type="molecule type" value="Genomic_DNA"/>
</dbReference>
<evidence type="ECO:0000313" key="1">
    <source>
        <dbReference type="EMBL" id="PBK58805.1"/>
    </source>
</evidence>
<gene>
    <name evidence="1" type="ORF">ARMSODRAFT_1027929</name>
</gene>
<proteinExistence type="predicted"/>
<sequence length="460" mass="51455">MALFAVLTKWRIPPPGTCQVLFVIYLASDLGSQFLMDYRNAIKWYQYDPMKWFIWSMQNIGLASHVKVFLENEVRQGQLTMQLKRLRETQESLAWPSNSDDLPVVSFDGLADVRPLNTAHNLLAMKRVGVLHGRHPHILDIAKRVPPCQRLKITRYNKLSSNYARSPSIHAHPTSILPSFLTFTMASQDLAATYHTSFNIPGADAILSSLDGILYRLPSSVFRRSTKFFTSNSFTFDNKPIPIYEHDVVGVHTLAQMGNGRKVIGGWAVFVGDRRVVFVSFNVNHLEREALSGSMAWRSLWREGGVDRARLAKPMQDDHHTCLEYLLKLLRGRWPAASHTIINPFAHGTCDESHFNVSSASPGDGIDIFLLEDDASASGEQVFLSCVGSMCVCGGKHVADSEEEDFECPITLRARLSQVAFDKDVEVYYPVTTSAPNSLCNGLKRPAGDSDTTSMEFVIL</sequence>
<reference evidence="2" key="1">
    <citation type="journal article" date="2017" name="Nat. Ecol. Evol.">
        <title>Genome expansion and lineage-specific genetic innovations in the forest pathogenic fungi Armillaria.</title>
        <authorList>
            <person name="Sipos G."/>
            <person name="Prasanna A.N."/>
            <person name="Walter M.C."/>
            <person name="O'Connor E."/>
            <person name="Balint B."/>
            <person name="Krizsan K."/>
            <person name="Kiss B."/>
            <person name="Hess J."/>
            <person name="Varga T."/>
            <person name="Slot J."/>
            <person name="Riley R."/>
            <person name="Boka B."/>
            <person name="Rigling D."/>
            <person name="Barry K."/>
            <person name="Lee J."/>
            <person name="Mihaltcheva S."/>
            <person name="LaButti K."/>
            <person name="Lipzen A."/>
            <person name="Waldron R."/>
            <person name="Moloney N.M."/>
            <person name="Sperisen C."/>
            <person name="Kredics L."/>
            <person name="Vagvoelgyi C."/>
            <person name="Patrignani A."/>
            <person name="Fitzpatrick D."/>
            <person name="Nagy I."/>
            <person name="Doyle S."/>
            <person name="Anderson J.B."/>
            <person name="Grigoriev I.V."/>
            <person name="Gueldener U."/>
            <person name="Muensterkoetter M."/>
            <person name="Nagy L.G."/>
        </authorList>
    </citation>
    <scope>NUCLEOTIDE SEQUENCE [LARGE SCALE GENOMIC DNA]</scope>
    <source>
        <strain evidence="2">28-4</strain>
    </source>
</reference>
<protein>
    <submittedName>
        <fullName evidence="1">Uncharacterized protein</fullName>
    </submittedName>
</protein>
<dbReference type="AlphaFoldDB" id="A0A2H3AIR2"/>
<name>A0A2H3AIR2_9AGAR</name>
<keyword evidence="2" id="KW-1185">Reference proteome</keyword>
<organism evidence="1 2">
    <name type="scientific">Armillaria solidipes</name>
    <dbReference type="NCBI Taxonomy" id="1076256"/>
    <lineage>
        <taxon>Eukaryota</taxon>
        <taxon>Fungi</taxon>
        <taxon>Dikarya</taxon>
        <taxon>Basidiomycota</taxon>
        <taxon>Agaricomycotina</taxon>
        <taxon>Agaricomycetes</taxon>
        <taxon>Agaricomycetidae</taxon>
        <taxon>Agaricales</taxon>
        <taxon>Marasmiineae</taxon>
        <taxon>Physalacriaceae</taxon>
        <taxon>Armillaria</taxon>
    </lineage>
</organism>
<dbReference type="STRING" id="1076256.A0A2H3AIR2"/>
<dbReference type="Proteomes" id="UP000218334">
    <property type="component" value="Unassembled WGS sequence"/>
</dbReference>